<dbReference type="PANTHER" id="PTHR44846:SF1">
    <property type="entry name" value="MANNOSYL-D-GLYCERATE TRANSPORT_METABOLISM SYSTEM REPRESSOR MNGR-RELATED"/>
    <property type="match status" value="1"/>
</dbReference>
<dbReference type="AlphaFoldDB" id="A0A918XK65"/>
<name>A0A918XK65_9ACTN</name>
<accession>A0A918XK65</accession>
<feature type="domain" description="HTH gntR-type" evidence="4">
    <location>
        <begin position="13"/>
        <end position="81"/>
    </location>
</feature>
<dbReference type="RefSeq" id="WP_193518609.1">
    <property type="nucleotide sequence ID" value="NZ_BMXL01000037.1"/>
</dbReference>
<evidence type="ECO:0000259" key="4">
    <source>
        <dbReference type="PROSITE" id="PS50949"/>
    </source>
</evidence>
<dbReference type="Proteomes" id="UP000654947">
    <property type="component" value="Unassembled WGS sequence"/>
</dbReference>
<sequence>MSSPEEFQPSNVAYLYKELADFIAGQVQRGDLKPGTRLPPEREFADMYGVSIGTARRATRELRERGLVTTLPIKGSFIAETQGE</sequence>
<dbReference type="InterPro" id="IPR036390">
    <property type="entry name" value="WH_DNA-bd_sf"/>
</dbReference>
<evidence type="ECO:0000256" key="3">
    <source>
        <dbReference type="ARBA" id="ARBA00023163"/>
    </source>
</evidence>
<dbReference type="GO" id="GO:0003700">
    <property type="term" value="F:DNA-binding transcription factor activity"/>
    <property type="evidence" value="ECO:0007669"/>
    <property type="project" value="InterPro"/>
</dbReference>
<comment type="caution">
    <text evidence="5">The sequence shown here is derived from an EMBL/GenBank/DDBJ whole genome shotgun (WGS) entry which is preliminary data.</text>
</comment>
<dbReference type="PROSITE" id="PS50949">
    <property type="entry name" value="HTH_GNTR"/>
    <property type="match status" value="1"/>
</dbReference>
<keyword evidence="2" id="KW-0238">DNA-binding</keyword>
<proteinExistence type="predicted"/>
<protein>
    <recommendedName>
        <fullName evidence="4">HTH gntR-type domain-containing protein</fullName>
    </recommendedName>
</protein>
<evidence type="ECO:0000313" key="6">
    <source>
        <dbReference type="Proteomes" id="UP000654947"/>
    </source>
</evidence>
<keyword evidence="6" id="KW-1185">Reference proteome</keyword>
<dbReference type="Gene3D" id="1.10.10.10">
    <property type="entry name" value="Winged helix-like DNA-binding domain superfamily/Winged helix DNA-binding domain"/>
    <property type="match status" value="1"/>
</dbReference>
<dbReference type="CDD" id="cd07377">
    <property type="entry name" value="WHTH_GntR"/>
    <property type="match status" value="1"/>
</dbReference>
<reference evidence="5 6" key="1">
    <citation type="journal article" date="2014" name="Int. J. Syst. Evol. Microbiol.">
        <title>Complete genome sequence of Corynebacterium casei LMG S-19264T (=DSM 44701T), isolated from a smear-ripened cheese.</title>
        <authorList>
            <consortium name="US DOE Joint Genome Institute (JGI-PGF)"/>
            <person name="Walter F."/>
            <person name="Albersmeier A."/>
            <person name="Kalinowski J."/>
            <person name="Ruckert C."/>
        </authorList>
    </citation>
    <scope>NUCLEOTIDE SEQUENCE [LARGE SCALE GENOMIC DNA]</scope>
    <source>
        <strain evidence="5 6">KCTC 19473</strain>
    </source>
</reference>
<gene>
    <name evidence="5" type="ORF">GCM10007147_42950</name>
</gene>
<dbReference type="InterPro" id="IPR050679">
    <property type="entry name" value="Bact_HTH_transcr_reg"/>
</dbReference>
<organism evidence="5 6">
    <name type="scientific">Nocardiopsis kunsanensis</name>
    <dbReference type="NCBI Taxonomy" id="141693"/>
    <lineage>
        <taxon>Bacteria</taxon>
        <taxon>Bacillati</taxon>
        <taxon>Actinomycetota</taxon>
        <taxon>Actinomycetes</taxon>
        <taxon>Streptosporangiales</taxon>
        <taxon>Nocardiopsidaceae</taxon>
        <taxon>Nocardiopsis</taxon>
    </lineage>
</organism>
<dbReference type="PANTHER" id="PTHR44846">
    <property type="entry name" value="MANNOSYL-D-GLYCERATE TRANSPORT/METABOLISM SYSTEM REPRESSOR MNGR-RELATED"/>
    <property type="match status" value="1"/>
</dbReference>
<evidence type="ECO:0000256" key="2">
    <source>
        <dbReference type="ARBA" id="ARBA00023125"/>
    </source>
</evidence>
<keyword evidence="1" id="KW-0805">Transcription regulation</keyword>
<dbReference type="Pfam" id="PF00392">
    <property type="entry name" value="GntR"/>
    <property type="match status" value="1"/>
</dbReference>
<dbReference type="SMART" id="SM00345">
    <property type="entry name" value="HTH_GNTR"/>
    <property type="match status" value="1"/>
</dbReference>
<evidence type="ECO:0000256" key="1">
    <source>
        <dbReference type="ARBA" id="ARBA00023015"/>
    </source>
</evidence>
<keyword evidence="3" id="KW-0804">Transcription</keyword>
<evidence type="ECO:0000313" key="5">
    <source>
        <dbReference type="EMBL" id="GHD36022.1"/>
    </source>
</evidence>
<dbReference type="InterPro" id="IPR036388">
    <property type="entry name" value="WH-like_DNA-bd_sf"/>
</dbReference>
<dbReference type="GO" id="GO:0003677">
    <property type="term" value="F:DNA binding"/>
    <property type="evidence" value="ECO:0007669"/>
    <property type="project" value="UniProtKB-KW"/>
</dbReference>
<dbReference type="EMBL" id="BMXL01000037">
    <property type="protein sequence ID" value="GHD36022.1"/>
    <property type="molecule type" value="Genomic_DNA"/>
</dbReference>
<dbReference type="SUPFAM" id="SSF46785">
    <property type="entry name" value="Winged helix' DNA-binding domain"/>
    <property type="match status" value="1"/>
</dbReference>
<dbReference type="GO" id="GO:0045892">
    <property type="term" value="P:negative regulation of DNA-templated transcription"/>
    <property type="evidence" value="ECO:0007669"/>
    <property type="project" value="TreeGrafter"/>
</dbReference>
<dbReference type="InterPro" id="IPR000524">
    <property type="entry name" value="Tscrpt_reg_HTH_GntR"/>
</dbReference>